<keyword evidence="12" id="KW-1185">Reference proteome</keyword>
<dbReference type="PANTHER" id="PTHR47178:SF4">
    <property type="entry name" value="FAD-DEPENDENT MONOOXYGENASE APTC"/>
    <property type="match status" value="1"/>
</dbReference>
<protein>
    <recommendedName>
        <fullName evidence="10">FAD-binding domain-containing protein</fullName>
    </recommendedName>
</protein>
<gene>
    <name evidence="11" type="ORF">SLS62_003761</name>
</gene>
<reference evidence="11 12" key="1">
    <citation type="submission" date="2024-02" db="EMBL/GenBank/DDBJ databases">
        <title>De novo assembly and annotation of 12 fungi associated with fruit tree decline syndrome in Ontario, Canada.</title>
        <authorList>
            <person name="Sulman M."/>
            <person name="Ellouze W."/>
            <person name="Ilyukhin E."/>
        </authorList>
    </citation>
    <scope>NUCLEOTIDE SEQUENCE [LARGE SCALE GENOMIC DNA]</scope>
    <source>
        <strain evidence="11 12">M11/M66-122</strain>
    </source>
</reference>
<keyword evidence="7" id="KW-0503">Monooxygenase</keyword>
<sequence>MPIIIIGAGLSGLAAARLLTDHNIPVVVFDQSAADRSQGHGITLREWAFKPLLEELVETYSVSDLQHAVATDKGIGGTGWVDLTFRNNTTGETLFNPEPPGPGQNEALFRANRSVLRNWLATGVDVRYEHKLVSTEGQPGDVKATFENGAEYRGSMLVAADGVNSTVRTLLLGIDPEIHPVVLFHGKAHMSKAKYEATIRAALNDSNVAAGVGDGFNTFITVASVSEEDGVYLDWSYSRARKGNSSSGSGSSGDDGTKDKDKDKDKDPLWMPDRAELIKVPQHLLKEIRSRDLVPPFSTLVNADDIKRDKVFNWRVRSVQVPRPALDREAAARGVVFVGDAVHAMPIFGGEGGNHALLDGVELFRAVRAQCASASSSSEGVVLDAAHVDAAARAFYDGGAVRRGQDAVRRCVQRFSGFHKPMDEWLKVAEMARERAETATT</sequence>
<keyword evidence="5" id="KW-0274">FAD</keyword>
<feature type="compositionally biased region" description="Low complexity" evidence="8">
    <location>
        <begin position="243"/>
        <end position="254"/>
    </location>
</feature>
<dbReference type="GO" id="GO:0004497">
    <property type="term" value="F:monooxygenase activity"/>
    <property type="evidence" value="ECO:0007669"/>
    <property type="project" value="UniProtKB-KW"/>
</dbReference>
<keyword evidence="6" id="KW-0560">Oxidoreductase</keyword>
<dbReference type="EMBL" id="JAKJXP020000022">
    <property type="protein sequence ID" value="KAK7754184.1"/>
    <property type="molecule type" value="Genomic_DNA"/>
</dbReference>
<feature type="signal peptide" evidence="9">
    <location>
        <begin position="1"/>
        <end position="16"/>
    </location>
</feature>
<comment type="caution">
    <text evidence="11">The sequence shown here is derived from an EMBL/GenBank/DDBJ whole genome shotgun (WGS) entry which is preliminary data.</text>
</comment>
<accession>A0AAN9V493</accession>
<comment type="cofactor">
    <cofactor evidence="1">
        <name>FAD</name>
        <dbReference type="ChEBI" id="CHEBI:57692"/>
    </cofactor>
</comment>
<feature type="chain" id="PRO_5042828392" description="FAD-binding domain-containing protein" evidence="9">
    <location>
        <begin position="17"/>
        <end position="441"/>
    </location>
</feature>
<dbReference type="Proteomes" id="UP001320420">
    <property type="component" value="Unassembled WGS sequence"/>
</dbReference>
<keyword evidence="9" id="KW-0732">Signal</keyword>
<evidence type="ECO:0000256" key="7">
    <source>
        <dbReference type="ARBA" id="ARBA00023033"/>
    </source>
</evidence>
<dbReference type="Pfam" id="PF01494">
    <property type="entry name" value="FAD_binding_3"/>
    <property type="match status" value="1"/>
</dbReference>
<feature type="compositionally biased region" description="Basic and acidic residues" evidence="8">
    <location>
        <begin position="255"/>
        <end position="269"/>
    </location>
</feature>
<dbReference type="SUPFAM" id="SSF51905">
    <property type="entry name" value="FAD/NAD(P)-binding domain"/>
    <property type="match status" value="1"/>
</dbReference>
<evidence type="ECO:0000256" key="8">
    <source>
        <dbReference type="SAM" id="MobiDB-lite"/>
    </source>
</evidence>
<evidence type="ECO:0000256" key="9">
    <source>
        <dbReference type="SAM" id="SignalP"/>
    </source>
</evidence>
<evidence type="ECO:0000256" key="2">
    <source>
        <dbReference type="ARBA" id="ARBA00005179"/>
    </source>
</evidence>
<feature type="domain" description="FAD-binding" evidence="10">
    <location>
        <begin position="2"/>
        <end position="170"/>
    </location>
</feature>
<keyword evidence="4" id="KW-0285">Flavoprotein</keyword>
<evidence type="ECO:0000256" key="1">
    <source>
        <dbReference type="ARBA" id="ARBA00001974"/>
    </source>
</evidence>
<name>A0AAN9V493_9PEZI</name>
<evidence type="ECO:0000256" key="6">
    <source>
        <dbReference type="ARBA" id="ARBA00023002"/>
    </source>
</evidence>
<dbReference type="Gene3D" id="3.50.50.60">
    <property type="entry name" value="FAD/NAD(P)-binding domain"/>
    <property type="match status" value="1"/>
</dbReference>
<dbReference type="AlphaFoldDB" id="A0AAN9V493"/>
<comment type="similarity">
    <text evidence="3">Belongs to the paxM FAD-dependent monooxygenase family.</text>
</comment>
<comment type="pathway">
    <text evidence="2">Secondary metabolite biosynthesis.</text>
</comment>
<evidence type="ECO:0000313" key="11">
    <source>
        <dbReference type="EMBL" id="KAK7754184.1"/>
    </source>
</evidence>
<evidence type="ECO:0000256" key="4">
    <source>
        <dbReference type="ARBA" id="ARBA00022630"/>
    </source>
</evidence>
<evidence type="ECO:0000256" key="5">
    <source>
        <dbReference type="ARBA" id="ARBA00022827"/>
    </source>
</evidence>
<dbReference type="PANTHER" id="PTHR47178">
    <property type="entry name" value="MONOOXYGENASE, FAD-BINDING"/>
    <property type="match status" value="1"/>
</dbReference>
<feature type="region of interest" description="Disordered" evidence="8">
    <location>
        <begin position="240"/>
        <end position="269"/>
    </location>
</feature>
<organism evidence="11 12">
    <name type="scientific">Diatrype stigma</name>
    <dbReference type="NCBI Taxonomy" id="117547"/>
    <lineage>
        <taxon>Eukaryota</taxon>
        <taxon>Fungi</taxon>
        <taxon>Dikarya</taxon>
        <taxon>Ascomycota</taxon>
        <taxon>Pezizomycotina</taxon>
        <taxon>Sordariomycetes</taxon>
        <taxon>Xylariomycetidae</taxon>
        <taxon>Xylariales</taxon>
        <taxon>Diatrypaceae</taxon>
        <taxon>Diatrype</taxon>
    </lineage>
</organism>
<evidence type="ECO:0000313" key="12">
    <source>
        <dbReference type="Proteomes" id="UP001320420"/>
    </source>
</evidence>
<dbReference type="InterPro" id="IPR036188">
    <property type="entry name" value="FAD/NAD-bd_sf"/>
</dbReference>
<evidence type="ECO:0000256" key="3">
    <source>
        <dbReference type="ARBA" id="ARBA00007992"/>
    </source>
</evidence>
<evidence type="ECO:0000259" key="10">
    <source>
        <dbReference type="Pfam" id="PF01494"/>
    </source>
</evidence>
<dbReference type="GO" id="GO:0071949">
    <property type="term" value="F:FAD binding"/>
    <property type="evidence" value="ECO:0007669"/>
    <property type="project" value="InterPro"/>
</dbReference>
<dbReference type="InterPro" id="IPR002938">
    <property type="entry name" value="FAD-bd"/>
</dbReference>
<proteinExistence type="inferred from homology"/>
<dbReference type="PRINTS" id="PR00420">
    <property type="entry name" value="RNGMNOXGNASE"/>
</dbReference>